<proteinExistence type="predicted"/>
<gene>
    <name evidence="1" type="ORF">MPRI_35640</name>
</gene>
<sequence>MRKKGASEEDEVNRRKALAAGLLVTSAVEMIGAQSAHADPLTPLTPNEIQYLEQAHKVLAMTHDPMAFRGDGRLLTDGRYACDRRPTGMIGSSGTFVNPALTQLAFIYLCPE</sequence>
<keyword evidence="2" id="KW-1185">Reference proteome</keyword>
<name>A0ABN6ARB6_9MYCO</name>
<reference evidence="1 2" key="1">
    <citation type="journal article" date="2019" name="Emerg. Microbes Infect.">
        <title>Comprehensive subspecies identification of 175 nontuberculous mycobacteria species based on 7547 genomic profiles.</title>
        <authorList>
            <person name="Matsumoto Y."/>
            <person name="Kinjo T."/>
            <person name="Motooka D."/>
            <person name="Nabeya D."/>
            <person name="Jung N."/>
            <person name="Uechi K."/>
            <person name="Horii T."/>
            <person name="Iida T."/>
            <person name="Fujita J."/>
            <person name="Nakamura S."/>
        </authorList>
    </citation>
    <scope>NUCLEOTIDE SEQUENCE [LARGE SCALE GENOMIC DNA]</scope>
    <source>
        <strain evidence="1 2">JCM 30622</strain>
    </source>
</reference>
<evidence type="ECO:0008006" key="3">
    <source>
        <dbReference type="Google" id="ProtNLM"/>
    </source>
</evidence>
<dbReference type="Proteomes" id="UP000466578">
    <property type="component" value="Chromosome"/>
</dbReference>
<protein>
    <recommendedName>
        <fullName evidence="3">DUF732 domain-containing protein</fullName>
    </recommendedName>
</protein>
<evidence type="ECO:0000313" key="2">
    <source>
        <dbReference type="Proteomes" id="UP000466578"/>
    </source>
</evidence>
<dbReference type="EMBL" id="AP022597">
    <property type="protein sequence ID" value="BBY71377.1"/>
    <property type="molecule type" value="Genomic_DNA"/>
</dbReference>
<evidence type="ECO:0000313" key="1">
    <source>
        <dbReference type="EMBL" id="BBY71377.1"/>
    </source>
</evidence>
<organism evidence="1 2">
    <name type="scientific">Mycobacterium paraintracellulare</name>
    <dbReference type="NCBI Taxonomy" id="1138383"/>
    <lineage>
        <taxon>Bacteria</taxon>
        <taxon>Bacillati</taxon>
        <taxon>Actinomycetota</taxon>
        <taxon>Actinomycetes</taxon>
        <taxon>Mycobacteriales</taxon>
        <taxon>Mycobacteriaceae</taxon>
        <taxon>Mycobacterium</taxon>
        <taxon>Mycobacterium avium complex (MAC)</taxon>
    </lineage>
</organism>
<accession>A0ABN6ARB6</accession>